<dbReference type="InterPro" id="IPR050765">
    <property type="entry name" value="Riboflavin_Biosynth_HTPR"/>
</dbReference>
<dbReference type="RefSeq" id="WP_207219284.1">
    <property type="nucleotide sequence ID" value="NZ_SHLA01000001.1"/>
</dbReference>
<evidence type="ECO:0000313" key="2">
    <source>
        <dbReference type="EMBL" id="RZU60950.1"/>
    </source>
</evidence>
<name>A0A4Q8AA30_9MICC</name>
<keyword evidence="3" id="KW-1185">Reference proteome</keyword>
<reference evidence="2 3" key="1">
    <citation type="submission" date="2019-02" db="EMBL/GenBank/DDBJ databases">
        <title>Sequencing the genomes of 1000 actinobacteria strains.</title>
        <authorList>
            <person name="Klenk H.-P."/>
        </authorList>
    </citation>
    <scope>NUCLEOTIDE SEQUENCE [LARGE SCALE GENOMIC DNA]</scope>
    <source>
        <strain evidence="2 3">DSM 17364</strain>
    </source>
</reference>
<dbReference type="Gene3D" id="3.40.430.10">
    <property type="entry name" value="Dihydrofolate Reductase, subunit A"/>
    <property type="match status" value="1"/>
</dbReference>
<feature type="domain" description="Bacterial bifunctional deaminase-reductase C-terminal" evidence="1">
    <location>
        <begin position="8"/>
        <end position="150"/>
    </location>
</feature>
<accession>A0A4Q8AA30</accession>
<evidence type="ECO:0000313" key="3">
    <source>
        <dbReference type="Proteomes" id="UP000292685"/>
    </source>
</evidence>
<dbReference type="Proteomes" id="UP000292685">
    <property type="component" value="Unassembled WGS sequence"/>
</dbReference>
<dbReference type="InterPro" id="IPR002734">
    <property type="entry name" value="RibDG_C"/>
</dbReference>
<dbReference type="GO" id="GO:0008703">
    <property type="term" value="F:5-amino-6-(5-phosphoribosylamino)uracil reductase activity"/>
    <property type="evidence" value="ECO:0007669"/>
    <property type="project" value="InterPro"/>
</dbReference>
<evidence type="ECO:0000259" key="1">
    <source>
        <dbReference type="Pfam" id="PF01872"/>
    </source>
</evidence>
<organism evidence="2 3">
    <name type="scientific">Zhihengliuella halotolerans</name>
    <dbReference type="NCBI Taxonomy" id="370736"/>
    <lineage>
        <taxon>Bacteria</taxon>
        <taxon>Bacillati</taxon>
        <taxon>Actinomycetota</taxon>
        <taxon>Actinomycetes</taxon>
        <taxon>Micrococcales</taxon>
        <taxon>Micrococcaceae</taxon>
        <taxon>Zhihengliuella</taxon>
    </lineage>
</organism>
<protein>
    <submittedName>
        <fullName evidence="2">Dihydrofolate reductase</fullName>
    </submittedName>
</protein>
<dbReference type="GO" id="GO:0009231">
    <property type="term" value="P:riboflavin biosynthetic process"/>
    <property type="evidence" value="ECO:0007669"/>
    <property type="project" value="InterPro"/>
</dbReference>
<dbReference type="EMBL" id="SHLA01000001">
    <property type="protein sequence ID" value="RZU60950.1"/>
    <property type="molecule type" value="Genomic_DNA"/>
</dbReference>
<dbReference type="Pfam" id="PF01872">
    <property type="entry name" value="RibD_C"/>
    <property type="match status" value="1"/>
</dbReference>
<dbReference type="PANTHER" id="PTHR38011:SF11">
    <property type="entry name" value="2,5-DIAMINO-6-RIBOSYLAMINO-4(3H)-PYRIMIDINONE 5'-PHOSPHATE REDUCTASE"/>
    <property type="match status" value="1"/>
</dbReference>
<proteinExistence type="predicted"/>
<dbReference type="InterPro" id="IPR024072">
    <property type="entry name" value="DHFR-like_dom_sf"/>
</dbReference>
<dbReference type="AlphaFoldDB" id="A0A4Q8AA30"/>
<dbReference type="SUPFAM" id="SSF53597">
    <property type="entry name" value="Dihydrofolate reductase-like"/>
    <property type="match status" value="1"/>
</dbReference>
<comment type="caution">
    <text evidence="2">The sequence shown here is derived from an EMBL/GenBank/DDBJ whole genome shotgun (WGS) entry which is preliminary data.</text>
</comment>
<sequence>MTRYRYYTATTLDGFLADDTDSLAWLFKQHIDDDGPGNATQFIAGVGAQVMGATTYAWILEHERSWLPQMPTFVFTHRELEPANEHVSFLAGDPTRHRTAIESAAGDRDVWIMGGGDLAAEFATAGMLDEVLVSIAPVTLGAGRPLFGGAFDLALQECDRNGDFVVARYDVVGPLKNP</sequence>
<dbReference type="PANTHER" id="PTHR38011">
    <property type="entry name" value="DIHYDROFOLATE REDUCTASE FAMILY PROTEIN (AFU_ORTHOLOGUE AFUA_8G06820)"/>
    <property type="match status" value="1"/>
</dbReference>
<gene>
    <name evidence="2" type="ORF">EV380_0504</name>
</gene>